<dbReference type="PANTHER" id="PTHR34210:SF4">
    <property type="match status" value="1"/>
</dbReference>
<name>A0AAN9R2L9_PHACN</name>
<dbReference type="EMBL" id="JAYMYR010000006">
    <property type="protein sequence ID" value="KAK7356526.1"/>
    <property type="molecule type" value="Genomic_DNA"/>
</dbReference>
<reference evidence="2 3" key="1">
    <citation type="submission" date="2024-01" db="EMBL/GenBank/DDBJ databases">
        <title>The genomes of 5 underutilized Papilionoideae crops provide insights into root nodulation and disease resistanc.</title>
        <authorList>
            <person name="Jiang F."/>
        </authorList>
    </citation>
    <scope>NUCLEOTIDE SEQUENCE [LARGE SCALE GENOMIC DNA]</scope>
    <source>
        <strain evidence="2">JINMINGXINNONG_FW02</strain>
        <tissue evidence="2">Leaves</tissue>
    </source>
</reference>
<evidence type="ECO:0000313" key="3">
    <source>
        <dbReference type="Proteomes" id="UP001374584"/>
    </source>
</evidence>
<dbReference type="AlphaFoldDB" id="A0AAN9R2L9"/>
<sequence>MQNTSVRNYLQIHPYFFSAENETSRAEVHLPRDGYGLNVNGLPILANNEDEGNNGIKSYITDETIWDRKFSQMNQANEVMDQPHEQDKENGYEESTSPATYEGLEHKFIDEIMKLTRERSDAEDAEFARHEERILEINTEYQEKLSSLRALQATQREEFLRKELHARVSQHHEGRRNHCPKMNVADAFGYVCPPILCGGEAIDSRFHGAIEYKHDGERTLRSSRGRSRGSEAKVPLPPGRVYNNSAVYH</sequence>
<accession>A0AAN9R2L9</accession>
<dbReference type="Proteomes" id="UP001374584">
    <property type="component" value="Unassembled WGS sequence"/>
</dbReference>
<organism evidence="2 3">
    <name type="scientific">Phaseolus coccineus</name>
    <name type="common">Scarlet runner bean</name>
    <name type="synonym">Phaseolus multiflorus</name>
    <dbReference type="NCBI Taxonomy" id="3886"/>
    <lineage>
        <taxon>Eukaryota</taxon>
        <taxon>Viridiplantae</taxon>
        <taxon>Streptophyta</taxon>
        <taxon>Embryophyta</taxon>
        <taxon>Tracheophyta</taxon>
        <taxon>Spermatophyta</taxon>
        <taxon>Magnoliopsida</taxon>
        <taxon>eudicotyledons</taxon>
        <taxon>Gunneridae</taxon>
        <taxon>Pentapetalae</taxon>
        <taxon>rosids</taxon>
        <taxon>fabids</taxon>
        <taxon>Fabales</taxon>
        <taxon>Fabaceae</taxon>
        <taxon>Papilionoideae</taxon>
        <taxon>50 kb inversion clade</taxon>
        <taxon>NPAAA clade</taxon>
        <taxon>indigoferoid/millettioid clade</taxon>
        <taxon>Phaseoleae</taxon>
        <taxon>Phaseolus</taxon>
    </lineage>
</organism>
<proteinExistence type="predicted"/>
<dbReference type="PANTHER" id="PTHR34210">
    <property type="entry name" value="OS01G0252900 PROTEIN"/>
    <property type="match status" value="1"/>
</dbReference>
<gene>
    <name evidence="2" type="ORF">VNO80_15799</name>
</gene>
<evidence type="ECO:0000313" key="2">
    <source>
        <dbReference type="EMBL" id="KAK7356526.1"/>
    </source>
</evidence>
<protein>
    <submittedName>
        <fullName evidence="2">Uncharacterized protein</fullName>
    </submittedName>
</protein>
<evidence type="ECO:0000256" key="1">
    <source>
        <dbReference type="SAM" id="MobiDB-lite"/>
    </source>
</evidence>
<comment type="caution">
    <text evidence="2">The sequence shown here is derived from an EMBL/GenBank/DDBJ whole genome shotgun (WGS) entry which is preliminary data.</text>
</comment>
<keyword evidence="3" id="KW-1185">Reference proteome</keyword>
<feature type="region of interest" description="Disordered" evidence="1">
    <location>
        <begin position="217"/>
        <end position="249"/>
    </location>
</feature>